<keyword evidence="6" id="KW-1185">Reference proteome</keyword>
<evidence type="ECO:0000313" key="6">
    <source>
        <dbReference type="Proteomes" id="UP000325243"/>
    </source>
</evidence>
<feature type="region of interest" description="Disordered" evidence="2">
    <location>
        <begin position="1"/>
        <end position="67"/>
    </location>
</feature>
<keyword evidence="3" id="KW-0812">Transmembrane</keyword>
<keyword evidence="3" id="KW-1133">Transmembrane helix</keyword>
<dbReference type="PANTHER" id="PTHR21666">
    <property type="entry name" value="PEPTIDASE-RELATED"/>
    <property type="match status" value="1"/>
</dbReference>
<dbReference type="Gene3D" id="2.70.70.10">
    <property type="entry name" value="Glucose Permease (Domain IIA)"/>
    <property type="match status" value="1"/>
</dbReference>
<evidence type="ECO:0000259" key="4">
    <source>
        <dbReference type="Pfam" id="PF01551"/>
    </source>
</evidence>
<reference evidence="5 6" key="1">
    <citation type="submission" date="2019-08" db="EMBL/GenBank/DDBJ databases">
        <authorList>
            <person name="Hu J."/>
        </authorList>
    </citation>
    <scope>NUCLEOTIDE SEQUENCE [LARGE SCALE GENOMIC DNA]</scope>
    <source>
        <strain evidence="5 6">NEAU-184</strain>
    </source>
</reference>
<keyword evidence="3" id="KW-0472">Membrane</keyword>
<dbReference type="GO" id="GO:0004222">
    <property type="term" value="F:metalloendopeptidase activity"/>
    <property type="evidence" value="ECO:0007669"/>
    <property type="project" value="TreeGrafter"/>
</dbReference>
<dbReference type="InterPro" id="IPR016047">
    <property type="entry name" value="M23ase_b-sheet_dom"/>
</dbReference>
<feature type="transmembrane region" description="Helical" evidence="3">
    <location>
        <begin position="72"/>
        <end position="91"/>
    </location>
</feature>
<accession>A0A5S4UWY1</accession>
<dbReference type="InterPro" id="IPR050570">
    <property type="entry name" value="Cell_wall_metabolism_enzyme"/>
</dbReference>
<name>A0A5S4UWY1_9MICO</name>
<comment type="caution">
    <text evidence="5">The sequence shown here is derived from an EMBL/GenBank/DDBJ whole genome shotgun (WGS) entry which is preliminary data.</text>
</comment>
<dbReference type="CDD" id="cd12797">
    <property type="entry name" value="M23_peptidase"/>
    <property type="match status" value="1"/>
</dbReference>
<organism evidence="5 6">
    <name type="scientific">Agromyces mariniharenae</name>
    <dbReference type="NCBI Taxonomy" id="2604423"/>
    <lineage>
        <taxon>Bacteria</taxon>
        <taxon>Bacillati</taxon>
        <taxon>Actinomycetota</taxon>
        <taxon>Actinomycetes</taxon>
        <taxon>Micrococcales</taxon>
        <taxon>Microbacteriaceae</taxon>
        <taxon>Agromyces</taxon>
    </lineage>
</organism>
<protein>
    <submittedName>
        <fullName evidence="5">M23 family metallopeptidase</fullName>
    </submittedName>
</protein>
<evidence type="ECO:0000256" key="3">
    <source>
        <dbReference type="SAM" id="Phobius"/>
    </source>
</evidence>
<evidence type="ECO:0000256" key="1">
    <source>
        <dbReference type="ARBA" id="ARBA00022729"/>
    </source>
</evidence>
<feature type="compositionally biased region" description="Low complexity" evidence="2">
    <location>
        <begin position="18"/>
        <end position="30"/>
    </location>
</feature>
<dbReference type="Proteomes" id="UP000325243">
    <property type="component" value="Unassembled WGS sequence"/>
</dbReference>
<feature type="domain" description="M23ase beta-sheet core" evidence="4">
    <location>
        <begin position="142"/>
        <end position="234"/>
    </location>
</feature>
<gene>
    <name evidence="5" type="ORF">FYC51_15915</name>
</gene>
<dbReference type="AlphaFoldDB" id="A0A5S4UWY1"/>
<evidence type="ECO:0000313" key="5">
    <source>
        <dbReference type="EMBL" id="TYL50658.1"/>
    </source>
</evidence>
<dbReference type="InterPro" id="IPR011055">
    <property type="entry name" value="Dup_hybrid_motif"/>
</dbReference>
<dbReference type="Pfam" id="PF01551">
    <property type="entry name" value="Peptidase_M23"/>
    <property type="match status" value="1"/>
</dbReference>
<dbReference type="EMBL" id="VSSB01000002">
    <property type="protein sequence ID" value="TYL50658.1"/>
    <property type="molecule type" value="Genomic_DNA"/>
</dbReference>
<evidence type="ECO:0000256" key="2">
    <source>
        <dbReference type="SAM" id="MobiDB-lite"/>
    </source>
</evidence>
<dbReference type="SUPFAM" id="SSF51261">
    <property type="entry name" value="Duplicated hybrid motif"/>
    <property type="match status" value="1"/>
</dbReference>
<sequence>MARVVTPAGRGASDTLPRHPSSPARARASAVPGATACEHGCRVPGQHRRMTVTAASSPPPERSSAARRSRRIGALAALILSLLVGAALVSISPGAAGAFGLPSAVVSAPPAVAPPVQWRWPVPPPIRVVSPFRAPASPYASGHRGIDIVVERGATIVAPESGTINFAGAVAGRNVVAIDHGGGIVSAIEPVDALVSRGQAVAAGDPIGVVSAGGHCDSGCVHFGVRIDGEYVSPFLFLGGIPRAVLLPS</sequence>
<proteinExistence type="predicted"/>
<keyword evidence="1" id="KW-0732">Signal</keyword>
<dbReference type="PANTHER" id="PTHR21666:SF289">
    <property type="entry name" value="L-ALA--D-GLU ENDOPEPTIDASE"/>
    <property type="match status" value="1"/>
</dbReference>